<dbReference type="EMBL" id="WKFB01000028">
    <property type="protein sequence ID" value="KAF6738381.1"/>
    <property type="molecule type" value="Genomic_DNA"/>
</dbReference>
<feature type="compositionally biased region" description="Basic and acidic residues" evidence="1">
    <location>
        <begin position="80"/>
        <end position="99"/>
    </location>
</feature>
<proteinExistence type="predicted"/>
<reference evidence="2" key="1">
    <citation type="journal article" name="BMC Genomics">
        <title>Long-read sequencing and de novo genome assembly of marine medaka (Oryzias melastigma).</title>
        <authorList>
            <person name="Liang P."/>
            <person name="Saqib H.S.A."/>
            <person name="Ni X."/>
            <person name="Shen Y."/>
        </authorList>
    </citation>
    <scope>NUCLEOTIDE SEQUENCE</scope>
    <source>
        <strain evidence="2">Bigg-433</strain>
    </source>
</reference>
<accession>A0A834FQY7</accession>
<evidence type="ECO:0000256" key="1">
    <source>
        <dbReference type="SAM" id="MobiDB-lite"/>
    </source>
</evidence>
<name>A0A834FQY7_ORYME</name>
<gene>
    <name evidence="2" type="ORF">FQA47_012391</name>
</gene>
<evidence type="ECO:0000313" key="3">
    <source>
        <dbReference type="Proteomes" id="UP000646548"/>
    </source>
</evidence>
<dbReference type="Proteomes" id="UP000646548">
    <property type="component" value="Unassembled WGS sequence"/>
</dbReference>
<protein>
    <submittedName>
        <fullName evidence="2">Uncharacterized protein</fullName>
    </submittedName>
</protein>
<comment type="caution">
    <text evidence="2">The sequence shown here is derived from an EMBL/GenBank/DDBJ whole genome shotgun (WGS) entry which is preliminary data.</text>
</comment>
<evidence type="ECO:0000313" key="2">
    <source>
        <dbReference type="EMBL" id="KAF6738381.1"/>
    </source>
</evidence>
<organism evidence="2 3">
    <name type="scientific">Oryzias melastigma</name>
    <name type="common">Marine medaka</name>
    <dbReference type="NCBI Taxonomy" id="30732"/>
    <lineage>
        <taxon>Eukaryota</taxon>
        <taxon>Metazoa</taxon>
        <taxon>Chordata</taxon>
        <taxon>Craniata</taxon>
        <taxon>Vertebrata</taxon>
        <taxon>Euteleostomi</taxon>
        <taxon>Actinopterygii</taxon>
        <taxon>Neopterygii</taxon>
        <taxon>Teleostei</taxon>
        <taxon>Neoteleostei</taxon>
        <taxon>Acanthomorphata</taxon>
        <taxon>Ovalentaria</taxon>
        <taxon>Atherinomorphae</taxon>
        <taxon>Beloniformes</taxon>
        <taxon>Adrianichthyidae</taxon>
        <taxon>Oryziinae</taxon>
        <taxon>Oryzias</taxon>
    </lineage>
</organism>
<sequence>MPTLLHPIPGSPPVLSSVAGPDSRRRALKPQRQRAAGMHGRPATHTPPRSRSEEEEDPLVPSVTSRSPFLQQRAGPQRRTRPEQGGETGRKEERRDDGQRTQVRLGNK</sequence>
<dbReference type="AlphaFoldDB" id="A0A834FQY7"/>
<feature type="region of interest" description="Disordered" evidence="1">
    <location>
        <begin position="1"/>
        <end position="108"/>
    </location>
</feature>